<sequence>MASTKPLWSSQPFKAVYTAYFFIKTPIYLLLLSLAYSVKPLRPFPAKCVKDNVLAAMAKMLFSFWATIRSPRPGYTAPEKAQERHARVDPPPADYFTDILAASDLVKPAALDAIWFPSPPSSNPAEIAKQKVVLHFPGGAFVLAFSHESAGRPIANMLNKHLKADRSVWAQYRLADTPGTGFPAAIQDAVTFYHYIISLGVDPANIIISGDSAGGNVAIALARYLQSNQSQLPLPRGVAVFSPWVHVTATAAKDYDQEPLSRVDVLHSSVLQWGADAYRPQGKLSLETESYISPLHHPFELSVPLYVEAGTAEGFHDSIRSFSEEMSKIRGNRVLFHPVPLAAHNLPFIHDAYGLKKEWEKSLDEANEFLWPENER</sequence>
<dbReference type="AlphaFoldDB" id="A0A423WBX2"/>
<keyword evidence="1" id="KW-0378">Hydrolase</keyword>
<dbReference type="SUPFAM" id="SSF53474">
    <property type="entry name" value="alpha/beta-Hydrolases"/>
    <property type="match status" value="1"/>
</dbReference>
<dbReference type="GO" id="GO:0016787">
    <property type="term" value="F:hydrolase activity"/>
    <property type="evidence" value="ECO:0007669"/>
    <property type="project" value="UniProtKB-KW"/>
</dbReference>
<dbReference type="EMBL" id="LKEB01000055">
    <property type="protein sequence ID" value="ROW00898.1"/>
    <property type="molecule type" value="Genomic_DNA"/>
</dbReference>
<dbReference type="Proteomes" id="UP000285146">
    <property type="component" value="Unassembled WGS sequence"/>
</dbReference>
<dbReference type="STRING" id="1230097.A0A423WBX2"/>
<gene>
    <name evidence="4" type="ORF">VPNG_08300</name>
</gene>
<evidence type="ECO:0000313" key="5">
    <source>
        <dbReference type="Proteomes" id="UP000285146"/>
    </source>
</evidence>
<dbReference type="PANTHER" id="PTHR48081:SF8">
    <property type="entry name" value="ALPHA_BETA HYDROLASE FOLD-3 DOMAIN-CONTAINING PROTEIN-RELATED"/>
    <property type="match status" value="1"/>
</dbReference>
<protein>
    <recommendedName>
        <fullName evidence="3">Alpha/beta hydrolase fold-3 domain-containing protein</fullName>
    </recommendedName>
</protein>
<dbReference type="InParanoid" id="A0A423WBX2"/>
<organism evidence="4 5">
    <name type="scientific">Cytospora leucostoma</name>
    <dbReference type="NCBI Taxonomy" id="1230097"/>
    <lineage>
        <taxon>Eukaryota</taxon>
        <taxon>Fungi</taxon>
        <taxon>Dikarya</taxon>
        <taxon>Ascomycota</taxon>
        <taxon>Pezizomycotina</taxon>
        <taxon>Sordariomycetes</taxon>
        <taxon>Sordariomycetidae</taxon>
        <taxon>Diaporthales</taxon>
        <taxon>Cytosporaceae</taxon>
        <taxon>Cytospora</taxon>
    </lineage>
</organism>
<dbReference type="Pfam" id="PF07859">
    <property type="entry name" value="Abhydrolase_3"/>
    <property type="match status" value="1"/>
</dbReference>
<keyword evidence="2" id="KW-1133">Transmembrane helix</keyword>
<evidence type="ECO:0000313" key="4">
    <source>
        <dbReference type="EMBL" id="ROW00898.1"/>
    </source>
</evidence>
<reference evidence="4 5" key="1">
    <citation type="submission" date="2015-09" db="EMBL/GenBank/DDBJ databases">
        <title>Host preference determinants of Valsa canker pathogens revealed by comparative genomics.</title>
        <authorList>
            <person name="Yin Z."/>
            <person name="Huang L."/>
        </authorList>
    </citation>
    <scope>NUCLEOTIDE SEQUENCE [LARGE SCALE GENOMIC DNA]</scope>
    <source>
        <strain evidence="4 5">SXYLt</strain>
    </source>
</reference>
<proteinExistence type="predicted"/>
<dbReference type="Gene3D" id="3.40.50.1820">
    <property type="entry name" value="alpha/beta hydrolase"/>
    <property type="match status" value="1"/>
</dbReference>
<dbReference type="InterPro" id="IPR013094">
    <property type="entry name" value="AB_hydrolase_3"/>
</dbReference>
<evidence type="ECO:0000259" key="3">
    <source>
        <dbReference type="Pfam" id="PF07859"/>
    </source>
</evidence>
<feature type="transmembrane region" description="Helical" evidence="2">
    <location>
        <begin position="15"/>
        <end position="36"/>
    </location>
</feature>
<dbReference type="InterPro" id="IPR050300">
    <property type="entry name" value="GDXG_lipolytic_enzyme"/>
</dbReference>
<name>A0A423WBX2_9PEZI</name>
<dbReference type="OrthoDB" id="2152029at2759"/>
<accession>A0A423WBX2</accession>
<evidence type="ECO:0000256" key="1">
    <source>
        <dbReference type="ARBA" id="ARBA00022801"/>
    </source>
</evidence>
<comment type="caution">
    <text evidence="4">The sequence shown here is derived from an EMBL/GenBank/DDBJ whole genome shotgun (WGS) entry which is preliminary data.</text>
</comment>
<dbReference type="InterPro" id="IPR029058">
    <property type="entry name" value="AB_hydrolase_fold"/>
</dbReference>
<keyword evidence="2" id="KW-0472">Membrane</keyword>
<keyword evidence="5" id="KW-1185">Reference proteome</keyword>
<dbReference type="PANTHER" id="PTHR48081">
    <property type="entry name" value="AB HYDROLASE SUPERFAMILY PROTEIN C4A8.06C"/>
    <property type="match status" value="1"/>
</dbReference>
<evidence type="ECO:0000256" key="2">
    <source>
        <dbReference type="SAM" id="Phobius"/>
    </source>
</evidence>
<keyword evidence="2" id="KW-0812">Transmembrane</keyword>
<feature type="domain" description="Alpha/beta hydrolase fold-3" evidence="3">
    <location>
        <begin position="133"/>
        <end position="345"/>
    </location>
</feature>